<reference evidence="6 7" key="1">
    <citation type="journal article" date="2016" name="Nat. Commun.">
        <title>Thousands of microbial genomes shed light on interconnected biogeochemical processes in an aquifer system.</title>
        <authorList>
            <person name="Anantharaman K."/>
            <person name="Brown C.T."/>
            <person name="Hug L.A."/>
            <person name="Sharon I."/>
            <person name="Castelle C.J."/>
            <person name="Probst A.J."/>
            <person name="Thomas B.C."/>
            <person name="Singh A."/>
            <person name="Wilkins M.J."/>
            <person name="Karaoz U."/>
            <person name="Brodie E.L."/>
            <person name="Williams K.H."/>
            <person name="Hubbard S.S."/>
            <person name="Banfield J.F."/>
        </authorList>
    </citation>
    <scope>NUCLEOTIDE SEQUENCE [LARGE SCALE GENOMIC DNA]</scope>
</reference>
<protein>
    <submittedName>
        <fullName evidence="6">16S rRNA (Cytosine(1402)-N(4))-methyltransferase</fullName>
    </submittedName>
</protein>
<dbReference type="STRING" id="1798371.A2W14_03765"/>
<dbReference type="SUPFAM" id="SSF53335">
    <property type="entry name" value="S-adenosyl-L-methionine-dependent methyltransferases"/>
    <property type="match status" value="1"/>
</dbReference>
<dbReference type="InterPro" id="IPR023397">
    <property type="entry name" value="SAM-dep_MeTrfase_MraW_recog"/>
</dbReference>
<evidence type="ECO:0000256" key="5">
    <source>
        <dbReference type="ARBA" id="ARBA00022691"/>
    </source>
</evidence>
<keyword evidence="2" id="KW-0698">rRNA processing</keyword>
<dbReference type="SUPFAM" id="SSF81799">
    <property type="entry name" value="Putative methyltransferase TM0872, insert domain"/>
    <property type="match status" value="1"/>
</dbReference>
<dbReference type="PANTHER" id="PTHR11265">
    <property type="entry name" value="S-ADENOSYL-METHYLTRANSFERASE MRAW"/>
    <property type="match status" value="1"/>
</dbReference>
<dbReference type="PIRSF" id="PIRSF004486">
    <property type="entry name" value="MraW"/>
    <property type="match status" value="1"/>
</dbReference>
<dbReference type="Pfam" id="PF01795">
    <property type="entry name" value="Methyltransf_5"/>
    <property type="match status" value="1"/>
</dbReference>
<dbReference type="Proteomes" id="UP000176665">
    <property type="component" value="Unassembled WGS sequence"/>
</dbReference>
<dbReference type="PANTHER" id="PTHR11265:SF0">
    <property type="entry name" value="12S RRNA N4-METHYLCYTIDINE METHYLTRANSFERASE"/>
    <property type="match status" value="1"/>
</dbReference>
<keyword evidence="4 6" id="KW-0808">Transferase</keyword>
<organism evidence="6 7">
    <name type="scientific">Candidatus Gottesmanbacteria bacterium RBG_16_37_8</name>
    <dbReference type="NCBI Taxonomy" id="1798371"/>
    <lineage>
        <taxon>Bacteria</taxon>
        <taxon>Candidatus Gottesmaniibacteriota</taxon>
    </lineage>
</organism>
<dbReference type="GO" id="GO:0071424">
    <property type="term" value="F:rRNA (cytosine-N4-)-methyltransferase activity"/>
    <property type="evidence" value="ECO:0007669"/>
    <property type="project" value="TreeGrafter"/>
</dbReference>
<dbReference type="Gene3D" id="1.10.150.170">
    <property type="entry name" value="Putative methyltransferase TM0872, insert domain"/>
    <property type="match status" value="1"/>
</dbReference>
<dbReference type="Gene3D" id="3.40.50.150">
    <property type="entry name" value="Vaccinia Virus protein VP39"/>
    <property type="match status" value="1"/>
</dbReference>
<comment type="caution">
    <text evidence="6">The sequence shown here is derived from an EMBL/GenBank/DDBJ whole genome shotgun (WGS) entry which is preliminary data.</text>
</comment>
<evidence type="ECO:0000256" key="2">
    <source>
        <dbReference type="ARBA" id="ARBA00022552"/>
    </source>
</evidence>
<gene>
    <name evidence="6" type="ORF">A2W14_03765</name>
</gene>
<dbReference type="EMBL" id="MFJA01000032">
    <property type="protein sequence ID" value="OGG03306.1"/>
    <property type="molecule type" value="Genomic_DNA"/>
</dbReference>
<evidence type="ECO:0000256" key="1">
    <source>
        <dbReference type="ARBA" id="ARBA00010396"/>
    </source>
</evidence>
<sequence length="289" mass="32669">QVIDLLKIKKGSLYIDATVGFGGYAFEIINRGGKVLGIDADKDAIFYIKEKINKSPKNNSLKSDLILYQGNYRNLKLIAAKFNILQVSGIIIDLGLSSYQLDKSKRGFTYLQDEPLDMRFDKDSNLKALDVVNKYSKEELYEIFTKHSEELYSRSIAEAIVRTRTLKGEIATTGQLTKVILSVFKDSQNVKINSVLGRIFQAIRIEVNGELENIKSVLPQAAELLDRNGRLCILSYHSLEDRIVKNFMKKASQNRQISIVTKKPVTADYGEIKINSRSRGVKLRVAEKI</sequence>
<dbReference type="InterPro" id="IPR029063">
    <property type="entry name" value="SAM-dependent_MTases_sf"/>
</dbReference>
<name>A0A1F5YT78_9BACT</name>
<feature type="non-terminal residue" evidence="6">
    <location>
        <position position="1"/>
    </location>
</feature>
<dbReference type="NCBIfam" id="TIGR00006">
    <property type="entry name" value="16S rRNA (cytosine(1402)-N(4))-methyltransferase RsmH"/>
    <property type="match status" value="1"/>
</dbReference>
<dbReference type="InterPro" id="IPR002903">
    <property type="entry name" value="RsmH"/>
</dbReference>
<evidence type="ECO:0000256" key="3">
    <source>
        <dbReference type="ARBA" id="ARBA00022603"/>
    </source>
</evidence>
<proteinExistence type="inferred from homology"/>
<evidence type="ECO:0000256" key="4">
    <source>
        <dbReference type="ARBA" id="ARBA00022679"/>
    </source>
</evidence>
<keyword evidence="5" id="KW-0949">S-adenosyl-L-methionine</keyword>
<comment type="similarity">
    <text evidence="1">Belongs to the methyltransferase superfamily. RsmH family.</text>
</comment>
<accession>A0A1F5YT78</accession>
<dbReference type="AlphaFoldDB" id="A0A1F5YT78"/>
<dbReference type="HAMAP" id="MF_01007">
    <property type="entry name" value="16SrRNA_methyltr_H"/>
    <property type="match status" value="1"/>
</dbReference>
<evidence type="ECO:0000313" key="6">
    <source>
        <dbReference type="EMBL" id="OGG03306.1"/>
    </source>
</evidence>
<evidence type="ECO:0000313" key="7">
    <source>
        <dbReference type="Proteomes" id="UP000176665"/>
    </source>
</evidence>
<dbReference type="GO" id="GO:0005737">
    <property type="term" value="C:cytoplasm"/>
    <property type="evidence" value="ECO:0007669"/>
    <property type="project" value="TreeGrafter"/>
</dbReference>
<dbReference type="GO" id="GO:0070475">
    <property type="term" value="P:rRNA base methylation"/>
    <property type="evidence" value="ECO:0007669"/>
    <property type="project" value="TreeGrafter"/>
</dbReference>
<keyword evidence="3 6" id="KW-0489">Methyltransferase</keyword>